<dbReference type="PANTHER" id="PTHR37066:SF1">
    <property type="entry name" value="LNS2_PITP DOMAIN-CONTAINING PROTEIN"/>
    <property type="match status" value="1"/>
</dbReference>
<dbReference type="VEuPathDB" id="FungiDB:AeMF1_002346"/>
<keyword evidence="2" id="KW-1185">Reference proteome</keyword>
<dbReference type="EMBL" id="VJMJ01000002">
    <property type="protein sequence ID" value="KAF0745489.1"/>
    <property type="molecule type" value="Genomic_DNA"/>
</dbReference>
<protein>
    <recommendedName>
        <fullName evidence="3">Helicase-associated domain-containing protein</fullName>
    </recommendedName>
</protein>
<reference evidence="1 2" key="1">
    <citation type="submission" date="2019-07" db="EMBL/GenBank/DDBJ databases">
        <title>Genomics analysis of Aphanomyces spp. identifies a new class of oomycete effector associated with host adaptation.</title>
        <authorList>
            <person name="Gaulin E."/>
        </authorList>
    </citation>
    <scope>NUCLEOTIDE SEQUENCE [LARGE SCALE GENOMIC DNA]</scope>
    <source>
        <strain evidence="1 2">ATCC 201684</strain>
    </source>
</reference>
<evidence type="ECO:0000313" key="1">
    <source>
        <dbReference type="EMBL" id="KAF0745489.1"/>
    </source>
</evidence>
<organism evidence="1 2">
    <name type="scientific">Aphanomyces euteiches</name>
    <dbReference type="NCBI Taxonomy" id="100861"/>
    <lineage>
        <taxon>Eukaryota</taxon>
        <taxon>Sar</taxon>
        <taxon>Stramenopiles</taxon>
        <taxon>Oomycota</taxon>
        <taxon>Saprolegniomycetes</taxon>
        <taxon>Saprolegniales</taxon>
        <taxon>Verrucalvaceae</taxon>
        <taxon>Aphanomyces</taxon>
    </lineage>
</organism>
<dbReference type="PANTHER" id="PTHR37066">
    <property type="entry name" value="HELICASE-ASSOCIATED"/>
    <property type="match status" value="1"/>
</dbReference>
<sequence>MHRLQLFSLRHLATRARKPSPELSKADLDRCYDFIQVTKIFREQQAATSDFTIVPVTFKVPPEAPWPESLHGKIQRTSKIRRWYKDGALPDDVVQQLDGLKFVWDVMDHNWNMKVLALSKYKDIYGDTYMPYSYVVPDQDPNWPKDTWNMKLGHVVHFILRDVQSTKRKLTLAMTKPDARQQQLTALGFDWTKPGKLA</sequence>
<dbReference type="AlphaFoldDB" id="A0A6G0XYA7"/>
<accession>A0A6G0XYA7</accession>
<evidence type="ECO:0008006" key="3">
    <source>
        <dbReference type="Google" id="ProtNLM"/>
    </source>
</evidence>
<gene>
    <name evidence="1" type="ORF">Ae201684_000503</name>
</gene>
<name>A0A6G0XYA7_9STRA</name>
<comment type="caution">
    <text evidence="1">The sequence shown here is derived from an EMBL/GenBank/DDBJ whole genome shotgun (WGS) entry which is preliminary data.</text>
</comment>
<dbReference type="Proteomes" id="UP000481153">
    <property type="component" value="Unassembled WGS sequence"/>
</dbReference>
<proteinExistence type="predicted"/>
<evidence type="ECO:0000313" key="2">
    <source>
        <dbReference type="Proteomes" id="UP000481153"/>
    </source>
</evidence>